<evidence type="ECO:0008006" key="3">
    <source>
        <dbReference type="Google" id="ProtNLM"/>
    </source>
</evidence>
<reference evidence="1 2" key="1">
    <citation type="journal article" date="2011" name="BMC Genomics">
        <title>Comparative genome analysis and genome-guided physiological analysis of Roseobacter litoralis.</title>
        <authorList>
            <person name="Kalhoefer D."/>
            <person name="Thole S."/>
            <person name="Voget S."/>
            <person name="Lehmann R."/>
            <person name="Liesegang H."/>
            <person name="Wollher A."/>
            <person name="Daniel R."/>
            <person name="Simon M."/>
            <person name="Brinkhoff T."/>
        </authorList>
    </citation>
    <scope>NUCLEOTIDE SEQUENCE [LARGE SCALE GENOMIC DNA]</scope>
    <source>
        <strain evidence="2">ATCC 49566 / DSM 6996 / JCM 21268 / NBRC 15278 / OCh 149</strain>
    </source>
</reference>
<accession>F7ZJ34</accession>
<dbReference type="Gene3D" id="3.90.550.10">
    <property type="entry name" value="Spore Coat Polysaccharide Biosynthesis Protein SpsA, Chain A"/>
    <property type="match status" value="1"/>
</dbReference>
<dbReference type="EMBL" id="CP002623">
    <property type="protein sequence ID" value="AEI96279.1"/>
    <property type="molecule type" value="Genomic_DNA"/>
</dbReference>
<dbReference type="HOGENOM" id="CLU_075662_2_1_5"/>
<dbReference type="OrthoDB" id="9798250at2"/>
<dbReference type="KEGG" id="rli:RLO149_c043870"/>
<dbReference type="InterPro" id="IPR029044">
    <property type="entry name" value="Nucleotide-diphossugar_trans"/>
</dbReference>
<name>F7ZJ34_ROSLO</name>
<dbReference type="NCBIfam" id="TIGR04282">
    <property type="entry name" value="glyco_like_cofC"/>
    <property type="match status" value="1"/>
</dbReference>
<dbReference type="Pfam" id="PF09837">
    <property type="entry name" value="DUF2064"/>
    <property type="match status" value="1"/>
</dbReference>
<sequence length="199" mass="22314">MRRTLAIMLKEPRPGRVKTRLGHEIGMTNAAWWFRHQATALIRRLQDPRWDVVLMVSPDNEGLKSRVWPRGLRRVPQGKGDLGTRMKRALRGQGPGPVCVIGADIPGIERRHIARAFRALGHADAVLGPAYDGGYWLIGLKNARPARPQLFQSVRWSTEFALADTLRSLGDFSVAYVDKLQDVDTTADLRMTARGQRAT</sequence>
<dbReference type="SUPFAM" id="SSF53448">
    <property type="entry name" value="Nucleotide-diphospho-sugar transferases"/>
    <property type="match status" value="1"/>
</dbReference>
<keyword evidence="2" id="KW-1185">Reference proteome</keyword>
<dbReference type="InterPro" id="IPR018641">
    <property type="entry name" value="Trfase_1_rSAM/seldom-assoc"/>
</dbReference>
<dbReference type="Proteomes" id="UP000001353">
    <property type="component" value="Chromosome"/>
</dbReference>
<dbReference type="AlphaFoldDB" id="F7ZJ34"/>
<dbReference type="eggNOG" id="COG3222">
    <property type="taxonomic scope" value="Bacteria"/>
</dbReference>
<protein>
    <recommendedName>
        <fullName evidence="3">Glycosyltransferase</fullName>
    </recommendedName>
</protein>
<dbReference type="PANTHER" id="PTHR36529">
    <property type="entry name" value="SLL1095 PROTEIN"/>
    <property type="match status" value="1"/>
</dbReference>
<organism evidence="1 2">
    <name type="scientific">Roseobacter litoralis (strain ATCC 49566 / DSM 6996 / JCM 21268 / NBRC 15278 / OCh 149)</name>
    <dbReference type="NCBI Taxonomy" id="391595"/>
    <lineage>
        <taxon>Bacteria</taxon>
        <taxon>Pseudomonadati</taxon>
        <taxon>Pseudomonadota</taxon>
        <taxon>Alphaproteobacteria</taxon>
        <taxon>Rhodobacterales</taxon>
        <taxon>Roseobacteraceae</taxon>
        <taxon>Roseobacter</taxon>
    </lineage>
</organism>
<gene>
    <name evidence="1" type="ordered locus">RLO149_c043870</name>
</gene>
<dbReference type="PANTHER" id="PTHR36529:SF1">
    <property type="entry name" value="GLYCOSYLTRANSFERASE"/>
    <property type="match status" value="1"/>
</dbReference>
<evidence type="ECO:0000313" key="2">
    <source>
        <dbReference type="Proteomes" id="UP000001353"/>
    </source>
</evidence>
<dbReference type="STRING" id="391595.RLO149_c043870"/>
<evidence type="ECO:0000313" key="1">
    <source>
        <dbReference type="EMBL" id="AEI96279.1"/>
    </source>
</evidence>
<proteinExistence type="predicted"/>
<dbReference type="RefSeq" id="WP_013964151.1">
    <property type="nucleotide sequence ID" value="NC_015730.1"/>
</dbReference>